<name>A0A2T0N1R2_9ACTN</name>
<comment type="caution">
    <text evidence="2">The sequence shown here is derived from an EMBL/GenBank/DDBJ whole genome shotgun (WGS) entry which is preliminary data.</text>
</comment>
<dbReference type="Gene3D" id="1.20.1260.10">
    <property type="match status" value="1"/>
</dbReference>
<evidence type="ECO:0000313" key="2">
    <source>
        <dbReference type="EMBL" id="PRX65877.1"/>
    </source>
</evidence>
<evidence type="ECO:0000313" key="3">
    <source>
        <dbReference type="Proteomes" id="UP000238312"/>
    </source>
</evidence>
<feature type="domain" description="Iminophenyl-pyruvate dimer synthase" evidence="1">
    <location>
        <begin position="25"/>
        <end position="231"/>
    </location>
</feature>
<dbReference type="InterPro" id="IPR026820">
    <property type="entry name" value="VioB/RebD_dom"/>
</dbReference>
<keyword evidence="3" id="KW-1185">Reference proteome</keyword>
<protein>
    <submittedName>
        <fullName evidence="2">Ferritin-like protein</fullName>
    </submittedName>
</protein>
<evidence type="ECO:0000259" key="1">
    <source>
        <dbReference type="Pfam" id="PF12902"/>
    </source>
</evidence>
<organism evidence="2 3">
    <name type="scientific">Nonomuraea fuscirosea</name>
    <dbReference type="NCBI Taxonomy" id="1291556"/>
    <lineage>
        <taxon>Bacteria</taxon>
        <taxon>Bacillati</taxon>
        <taxon>Actinomycetota</taxon>
        <taxon>Actinomycetes</taxon>
        <taxon>Streptosporangiales</taxon>
        <taxon>Streptosporangiaceae</taxon>
        <taxon>Nonomuraea</taxon>
    </lineage>
</organism>
<dbReference type="Proteomes" id="UP000238312">
    <property type="component" value="Unassembled WGS sequence"/>
</dbReference>
<gene>
    <name evidence="2" type="ORF">B0I32_10613</name>
</gene>
<sequence>MLRIDRAAVEELSRAQQPADLVPRVQDAVRLEFATIPPYLTAMLSLKPGRNRDIWWAVHDVVVDEMLHLLIGCNLLNALGSRPALDAADFVPDYPGPLPLGIGEDLVVGLEPFSLGLMESVFMRIEEPENPLTFRQADGAGAPPEFATIGEFYRTLSDALLALPQAVLPGDVRRQVVAPAWFGPDRLFPITTTKDAARAIGLIVAEGEGTPDSPVDPDGDIAHYYRFAAIAKGRRLVRDPSAPAGFSYSGAPYPFDADGVWPLTPNQRAADLDPESEAWRRVHQFRVTFTRLLDGLQRCVDGDPGHLDAAMGVMFELKLAGQMLATMPVLAAGVPTGRHAGPVFTRAPVNL</sequence>
<reference evidence="2 3" key="1">
    <citation type="submission" date="2018-03" db="EMBL/GenBank/DDBJ databases">
        <title>Genomic Encyclopedia of Type Strains, Phase III (KMG-III): the genomes of soil and plant-associated and newly described type strains.</title>
        <authorList>
            <person name="Whitman W."/>
        </authorList>
    </citation>
    <scope>NUCLEOTIDE SEQUENCE [LARGE SCALE GENOMIC DNA]</scope>
    <source>
        <strain evidence="2 3">CGMCC 4.7104</strain>
    </source>
</reference>
<dbReference type="Pfam" id="PF12902">
    <property type="entry name" value="Ferritin-like"/>
    <property type="match status" value="1"/>
</dbReference>
<dbReference type="EMBL" id="PVNG01000006">
    <property type="protein sequence ID" value="PRX65877.1"/>
    <property type="molecule type" value="Genomic_DNA"/>
</dbReference>
<dbReference type="AlphaFoldDB" id="A0A2T0N1R2"/>
<dbReference type="RefSeq" id="WP_106239264.1">
    <property type="nucleotide sequence ID" value="NZ_PVNG01000006.1"/>
</dbReference>
<dbReference type="PANTHER" id="PTHR34400">
    <property type="match status" value="1"/>
</dbReference>
<accession>A0A2T0N1R2</accession>
<proteinExistence type="predicted"/>
<dbReference type="OrthoDB" id="9800162at2"/>
<dbReference type="PANTHER" id="PTHR34400:SF4">
    <property type="entry name" value="MEMBRANE PROTEIN"/>
    <property type="match status" value="1"/>
</dbReference>
<dbReference type="InterPro" id="IPR012347">
    <property type="entry name" value="Ferritin-like"/>
</dbReference>